<keyword evidence="2" id="KW-0813">Transport</keyword>
<dbReference type="EMBL" id="LT629774">
    <property type="protein sequence ID" value="SDS27473.1"/>
    <property type="molecule type" value="Genomic_DNA"/>
</dbReference>
<dbReference type="AlphaFoldDB" id="A0A1H1QVW0"/>
<dbReference type="Gene3D" id="2.40.50.100">
    <property type="match status" value="1"/>
</dbReference>
<dbReference type="GO" id="GO:0060003">
    <property type="term" value="P:copper ion export"/>
    <property type="evidence" value="ECO:0007669"/>
    <property type="project" value="TreeGrafter"/>
</dbReference>
<keyword evidence="6" id="KW-1185">Reference proteome</keyword>
<dbReference type="InterPro" id="IPR051909">
    <property type="entry name" value="MFP_Cation_Efflux"/>
</dbReference>
<dbReference type="PANTHER" id="PTHR30097:SF4">
    <property type="entry name" value="SLR6042 PROTEIN"/>
    <property type="match status" value="1"/>
</dbReference>
<dbReference type="Gene3D" id="2.40.30.170">
    <property type="match status" value="1"/>
</dbReference>
<dbReference type="STRING" id="1249933.SAMN04489797_1246"/>
<comment type="similarity">
    <text evidence="1">Belongs to the membrane fusion protein (MFP) (TC 8.A.1) family.</text>
</comment>
<evidence type="ECO:0000313" key="5">
    <source>
        <dbReference type="EMBL" id="SDS27473.1"/>
    </source>
</evidence>
<evidence type="ECO:0000256" key="1">
    <source>
        <dbReference type="ARBA" id="ARBA00009477"/>
    </source>
</evidence>
<dbReference type="InterPro" id="IPR058790">
    <property type="entry name" value="BSH_CusB"/>
</dbReference>
<evidence type="ECO:0000313" key="6">
    <source>
        <dbReference type="Proteomes" id="UP000198963"/>
    </source>
</evidence>
<evidence type="ECO:0000259" key="3">
    <source>
        <dbReference type="Pfam" id="PF25919"/>
    </source>
</evidence>
<dbReference type="Gene3D" id="2.40.420.20">
    <property type="match status" value="1"/>
</dbReference>
<feature type="domain" description="CusB-like beta-barrel" evidence="4">
    <location>
        <begin position="225"/>
        <end position="300"/>
    </location>
</feature>
<dbReference type="PROSITE" id="PS51257">
    <property type="entry name" value="PROKAR_LIPOPROTEIN"/>
    <property type="match status" value="1"/>
</dbReference>
<feature type="domain" description="CusB-like barrel-sandwich hybrid" evidence="3">
    <location>
        <begin position="82"/>
        <end position="219"/>
    </location>
</feature>
<evidence type="ECO:0000259" key="4">
    <source>
        <dbReference type="Pfam" id="PF25954"/>
    </source>
</evidence>
<organism evidence="5 6">
    <name type="scientific">Winogradskyella sediminis</name>
    <dbReference type="NCBI Taxonomy" id="1382466"/>
    <lineage>
        <taxon>Bacteria</taxon>
        <taxon>Pseudomonadati</taxon>
        <taxon>Bacteroidota</taxon>
        <taxon>Flavobacteriia</taxon>
        <taxon>Flavobacteriales</taxon>
        <taxon>Flavobacteriaceae</taxon>
        <taxon>Winogradskyella</taxon>
    </lineage>
</organism>
<dbReference type="InterPro" id="IPR058792">
    <property type="entry name" value="Beta-barrel_RND_2"/>
</dbReference>
<dbReference type="Gene3D" id="1.10.287.470">
    <property type="entry name" value="Helix hairpin bin"/>
    <property type="match status" value="1"/>
</dbReference>
<dbReference type="GO" id="GO:0030313">
    <property type="term" value="C:cell envelope"/>
    <property type="evidence" value="ECO:0007669"/>
    <property type="project" value="TreeGrafter"/>
</dbReference>
<gene>
    <name evidence="5" type="ORF">SAMN04489797_1246</name>
</gene>
<name>A0A1H1QVW0_9FLAO</name>
<evidence type="ECO:0000256" key="2">
    <source>
        <dbReference type="ARBA" id="ARBA00022448"/>
    </source>
</evidence>
<proteinExistence type="inferred from homology"/>
<protein>
    <submittedName>
        <fullName evidence="5">Membrane fusion protein, cobalt-zinc-cadmium efflux system</fullName>
    </submittedName>
</protein>
<accession>A0A1H1QVW0</accession>
<dbReference type="GO" id="GO:0016020">
    <property type="term" value="C:membrane"/>
    <property type="evidence" value="ECO:0007669"/>
    <property type="project" value="InterPro"/>
</dbReference>
<dbReference type="NCBIfam" id="TIGR01730">
    <property type="entry name" value="RND_mfp"/>
    <property type="match status" value="1"/>
</dbReference>
<dbReference type="SUPFAM" id="SSF111369">
    <property type="entry name" value="HlyD-like secretion proteins"/>
    <property type="match status" value="1"/>
</dbReference>
<dbReference type="GO" id="GO:0022857">
    <property type="term" value="F:transmembrane transporter activity"/>
    <property type="evidence" value="ECO:0007669"/>
    <property type="project" value="InterPro"/>
</dbReference>
<dbReference type="RefSeq" id="WP_092445318.1">
    <property type="nucleotide sequence ID" value="NZ_LT629774.1"/>
</dbReference>
<dbReference type="Pfam" id="PF25954">
    <property type="entry name" value="Beta-barrel_RND_2"/>
    <property type="match status" value="1"/>
</dbReference>
<reference evidence="5 6" key="1">
    <citation type="submission" date="2016-10" db="EMBL/GenBank/DDBJ databases">
        <authorList>
            <person name="Varghese N."/>
            <person name="Submissions S."/>
        </authorList>
    </citation>
    <scope>NUCLEOTIDE SEQUENCE [LARGE SCALE GENOMIC DNA]</scope>
    <source>
        <strain evidence="5 6">RHA_55</strain>
    </source>
</reference>
<dbReference type="InterPro" id="IPR006143">
    <property type="entry name" value="RND_pump_MFP"/>
</dbReference>
<dbReference type="Proteomes" id="UP000198963">
    <property type="component" value="Chromosome I"/>
</dbReference>
<sequence>MKYLHIIIFALLITACEKEKNNVLGVTPSEEAHEDITVTQAQFKSENMAFGSIEEFDFSEGIKVNGMIDVPPQNKSIISTFIGGYITKTPLLIGDEVKKGQVLVTLQNPEYVEIQQNYLEVAEQLNYLKSEFNRQKNLFDEQITSEKNYLKAESTYKSNLAHYNGLRKKLQMMHINPTSVEQGTISSSINLYAPIDGFVTKVNVSNGSYVSPSDVILEVVDTDHVHLELSVFEKDIMAIKKGQKIRFQIPEASDKTYLADVHLVGTTIDASSRRVQVHGHVDNEDDNFIVGMFVEAEIITESTKRIGLPKEAIISLEDGEYVLVLEAEENNEFHLEKVKLALGKATENAVEILNLEDLKGKKILVKGVGMLLNDSEGGHSH</sequence>
<dbReference type="Pfam" id="PF25919">
    <property type="entry name" value="BSH_CusB"/>
    <property type="match status" value="1"/>
</dbReference>
<dbReference type="PANTHER" id="PTHR30097">
    <property type="entry name" value="CATION EFFLUX SYSTEM PROTEIN CUSB"/>
    <property type="match status" value="1"/>
</dbReference>
<dbReference type="GO" id="GO:0015679">
    <property type="term" value="P:plasma membrane copper ion transport"/>
    <property type="evidence" value="ECO:0007669"/>
    <property type="project" value="TreeGrafter"/>
</dbReference>